<dbReference type="NCBIfam" id="TIGR02215">
    <property type="entry name" value="phage_chp_gp8"/>
    <property type="match status" value="1"/>
</dbReference>
<dbReference type="RefSeq" id="WP_103707020.1">
    <property type="nucleotide sequence ID" value="NZ_PQGA01000020.1"/>
</dbReference>
<dbReference type="EMBL" id="PQGA01000020">
    <property type="protein sequence ID" value="POR47062.1"/>
    <property type="molecule type" value="Genomic_DNA"/>
</dbReference>
<dbReference type="AlphaFoldDB" id="A0A2S4LX74"/>
<organism evidence="1 2">
    <name type="scientific">Paraburkholderia eburnea</name>
    <dbReference type="NCBI Taxonomy" id="1189126"/>
    <lineage>
        <taxon>Bacteria</taxon>
        <taxon>Pseudomonadati</taxon>
        <taxon>Pseudomonadota</taxon>
        <taxon>Betaproteobacteria</taxon>
        <taxon>Burkholderiales</taxon>
        <taxon>Burkholderiaceae</taxon>
        <taxon>Paraburkholderia</taxon>
    </lineage>
</organism>
<dbReference type="CDD" id="cd08054">
    <property type="entry name" value="gp6"/>
    <property type="match status" value="2"/>
</dbReference>
<dbReference type="Proteomes" id="UP000237381">
    <property type="component" value="Unassembled WGS sequence"/>
</dbReference>
<proteinExistence type="predicted"/>
<dbReference type="InterPro" id="IPR021146">
    <property type="entry name" value="Phage_gp6-like_head-tail"/>
</dbReference>
<keyword evidence="2" id="KW-1185">Reference proteome</keyword>
<dbReference type="OrthoDB" id="6174494at2"/>
<protein>
    <submittedName>
        <fullName evidence="1">Putative phiE125 gp8 family phage protein</fullName>
    </submittedName>
</protein>
<dbReference type="InterPro" id="IPR011738">
    <property type="entry name" value="Phage_CHP"/>
</dbReference>
<name>A0A2S4LX74_9BURK</name>
<evidence type="ECO:0000313" key="1">
    <source>
        <dbReference type="EMBL" id="POR47062.1"/>
    </source>
</evidence>
<dbReference type="Gene3D" id="1.10.3230.30">
    <property type="entry name" value="Phage gp6-like head-tail connector protein"/>
    <property type="match status" value="1"/>
</dbReference>
<accession>A0A2S4LX74</accession>
<sequence length="289" mass="30993">MPEILLQRPVGESVDLAEAKLHLRVTDDAQDTLIASLVTTARIAAETITRQQLLHARYQLVLDRFPMAGIGTPLPFEHVINYPAFAIVLPHAPLVDVVSIDYLDMNGTPQTMDPADYVVNAALMPAIITPGFGKIWPIPLPQIGAVTVTYDAGYMSVCIVPGSPPSTQIQVRGPVTWAVGNTVRFFNSGGALPTPLQVDVPYTVTAANAGLYALQDPGGNPVTLSDAGSGTSYVYGGAEPVPEGIRNWILLRTGSLYENREEVAILNRGKVEELPFVAGLLDPYRLALP</sequence>
<gene>
    <name evidence="1" type="ORF">B0G62_12055</name>
</gene>
<comment type="caution">
    <text evidence="1">The sequence shown here is derived from an EMBL/GenBank/DDBJ whole genome shotgun (WGS) entry which is preliminary data.</text>
</comment>
<evidence type="ECO:0000313" key="2">
    <source>
        <dbReference type="Proteomes" id="UP000237381"/>
    </source>
</evidence>
<reference evidence="1 2" key="1">
    <citation type="submission" date="2018-01" db="EMBL/GenBank/DDBJ databases">
        <title>Genomic Encyclopedia of Type Strains, Phase III (KMG-III): the genomes of soil and plant-associated and newly described type strains.</title>
        <authorList>
            <person name="Whitman W."/>
        </authorList>
    </citation>
    <scope>NUCLEOTIDE SEQUENCE [LARGE SCALE GENOMIC DNA]</scope>
    <source>
        <strain evidence="1 2">JCM 18070</strain>
    </source>
</reference>
<dbReference type="Pfam" id="PF05135">
    <property type="entry name" value="Phage_connect_1"/>
    <property type="match status" value="1"/>
</dbReference>